<sequence>MADNPEELLQVMDDVRESEVEEVGQLTKQMSEAVAMENALQVISHNLQEMKSKARPANSSIISLGVFLSRMLMKKIVSRGRTDEEPEGINVNCKGKAEKAAVSKTVNHFDYKHIYASVSQKGIRFVRQMFYGGSYETDKSHCRKSG</sequence>
<organism evidence="1 2">
    <name type="scientific">Syphacia muris</name>
    <dbReference type="NCBI Taxonomy" id="451379"/>
    <lineage>
        <taxon>Eukaryota</taxon>
        <taxon>Metazoa</taxon>
        <taxon>Ecdysozoa</taxon>
        <taxon>Nematoda</taxon>
        <taxon>Chromadorea</taxon>
        <taxon>Rhabditida</taxon>
        <taxon>Spirurina</taxon>
        <taxon>Oxyuridomorpha</taxon>
        <taxon>Oxyuroidea</taxon>
        <taxon>Oxyuridae</taxon>
        <taxon>Syphacia</taxon>
    </lineage>
</organism>
<dbReference type="Proteomes" id="UP000046393">
    <property type="component" value="Unplaced"/>
</dbReference>
<dbReference type="WBParaSite" id="SMUV_0000621901-mRNA-1">
    <property type="protein sequence ID" value="SMUV_0000621901-mRNA-1"/>
    <property type="gene ID" value="SMUV_0000621901"/>
</dbReference>
<evidence type="ECO:0000313" key="1">
    <source>
        <dbReference type="Proteomes" id="UP000046393"/>
    </source>
</evidence>
<protein>
    <submittedName>
        <fullName evidence="2">Synaptosomal-associated protein</fullName>
    </submittedName>
</protein>
<accession>A0A0N5ANM7</accession>
<keyword evidence="1" id="KW-1185">Reference proteome</keyword>
<reference evidence="2" key="1">
    <citation type="submission" date="2017-02" db="UniProtKB">
        <authorList>
            <consortium name="WormBaseParasite"/>
        </authorList>
    </citation>
    <scope>IDENTIFICATION</scope>
</reference>
<proteinExistence type="predicted"/>
<dbReference type="AlphaFoldDB" id="A0A0N5ANM7"/>
<name>A0A0N5ANM7_9BILA</name>
<evidence type="ECO:0000313" key="2">
    <source>
        <dbReference type="WBParaSite" id="SMUV_0000621901-mRNA-1"/>
    </source>
</evidence>